<dbReference type="Pfam" id="PF10400">
    <property type="entry name" value="Vir_act_alpha_C"/>
    <property type="match status" value="1"/>
</dbReference>
<dbReference type="InterPro" id="IPR036388">
    <property type="entry name" value="WH-like_DNA-bd_sf"/>
</dbReference>
<dbReference type="Proteomes" id="UP000068026">
    <property type="component" value="Chromosome"/>
</dbReference>
<accession>A0A0X1U7I9</accession>
<evidence type="ECO:0000313" key="3">
    <source>
        <dbReference type="EMBL" id="AMJ40898.1"/>
    </source>
</evidence>
<dbReference type="InterPro" id="IPR018309">
    <property type="entry name" value="Tscrpt_reg_PadR_C"/>
</dbReference>
<reference evidence="6" key="3">
    <citation type="submission" date="2016-11" db="EMBL/GenBank/DDBJ databases">
        <authorList>
            <person name="Jaros S."/>
            <person name="Januszkiewicz K."/>
            <person name="Wedrychowicz H."/>
        </authorList>
    </citation>
    <scope>NUCLEOTIDE SEQUENCE [LARGE SCALE GENOMIC DNA]</scope>
    <source>
        <strain evidence="6">DSM 1682</strain>
    </source>
</reference>
<dbReference type="AlphaFoldDB" id="A0A0X1U7I9"/>
<dbReference type="GO" id="GO:0003677">
    <property type="term" value="F:DNA binding"/>
    <property type="evidence" value="ECO:0007669"/>
    <property type="project" value="UniProtKB-KW"/>
</dbReference>
<dbReference type="PANTHER" id="PTHR43252">
    <property type="entry name" value="TRANSCRIPTIONAL REGULATOR YQJI"/>
    <property type="match status" value="1"/>
</dbReference>
<proteinExistence type="predicted"/>
<dbReference type="Gene3D" id="1.10.10.10">
    <property type="entry name" value="Winged helix-like DNA-binding domain superfamily/Winged helix DNA-binding domain"/>
    <property type="match status" value="1"/>
</dbReference>
<dbReference type="InterPro" id="IPR036390">
    <property type="entry name" value="WH_DNA-bd_sf"/>
</dbReference>
<keyword evidence="5" id="KW-1185">Reference proteome</keyword>
<evidence type="ECO:0000313" key="6">
    <source>
        <dbReference type="Proteomes" id="UP000184204"/>
    </source>
</evidence>
<feature type="domain" description="Transcription regulator PadR N-terminal" evidence="1">
    <location>
        <begin position="12"/>
        <end position="84"/>
    </location>
</feature>
<dbReference type="OrthoDB" id="9783723at2"/>
<evidence type="ECO:0000259" key="1">
    <source>
        <dbReference type="Pfam" id="PF03551"/>
    </source>
</evidence>
<dbReference type="InterPro" id="IPR005149">
    <property type="entry name" value="Tscrpt_reg_PadR_N"/>
</dbReference>
<dbReference type="KEGG" id="cpro:CPRO_13050"/>
<keyword evidence="4" id="KW-0238">DNA-binding</keyword>
<sequence>MKENTGKSKYVILGMLARMPQTGYNMKKWIEKEYSHFWQESYGQIYPTLKKLVAEGLAVPSEEQGNGRGQITYSITDDGRKELDHWLRKAPEIEKLRYEILLKVSFGENTEPNVLLGHLDDFATRNENMIRDMKEYLQYFELLKEQGIDCTYSHLTALCGVYIYSAMRDWAGEAKRIISEREVDSK</sequence>
<reference evidence="4" key="4">
    <citation type="submission" date="2016-11" db="EMBL/GenBank/DDBJ databases">
        <authorList>
            <person name="Varghese N."/>
            <person name="Submissions S."/>
        </authorList>
    </citation>
    <scope>NUCLEOTIDE SEQUENCE</scope>
    <source>
        <strain evidence="4">DSM 1682</strain>
    </source>
</reference>
<dbReference type="EMBL" id="CP014223">
    <property type="protein sequence ID" value="AMJ40898.1"/>
    <property type="molecule type" value="Genomic_DNA"/>
</dbReference>
<dbReference type="RefSeq" id="WP_066049243.1">
    <property type="nucleotide sequence ID" value="NZ_CP014223.1"/>
</dbReference>
<dbReference type="Proteomes" id="UP000184204">
    <property type="component" value="Unassembled WGS sequence"/>
</dbReference>
<dbReference type="PANTHER" id="PTHR43252:SF6">
    <property type="entry name" value="NEGATIVE TRANSCRIPTION REGULATOR PADR"/>
    <property type="match status" value="1"/>
</dbReference>
<reference evidence="5" key="2">
    <citation type="submission" date="2016-01" db="EMBL/GenBank/DDBJ databases">
        <authorList>
            <person name="Poehlein A."/>
            <person name="Schlien K."/>
            <person name="Gottschalk G."/>
            <person name="Buckel W."/>
            <person name="Daniel R."/>
        </authorList>
    </citation>
    <scope>NUCLEOTIDE SEQUENCE [LARGE SCALE GENOMIC DNA]</scope>
    <source>
        <strain evidence="5">X2</strain>
    </source>
</reference>
<feature type="domain" description="Transcription regulator PadR C-terminal" evidence="2">
    <location>
        <begin position="96"/>
        <end position="177"/>
    </location>
</feature>
<evidence type="ECO:0000259" key="2">
    <source>
        <dbReference type="Pfam" id="PF10400"/>
    </source>
</evidence>
<evidence type="ECO:0000313" key="4">
    <source>
        <dbReference type="EMBL" id="SHE75936.1"/>
    </source>
</evidence>
<organism evidence="4 6">
    <name type="scientific">Anaerotignum propionicum DSM 1682</name>
    <dbReference type="NCBI Taxonomy" id="991789"/>
    <lineage>
        <taxon>Bacteria</taxon>
        <taxon>Bacillati</taxon>
        <taxon>Bacillota</taxon>
        <taxon>Clostridia</taxon>
        <taxon>Lachnospirales</taxon>
        <taxon>Anaerotignaceae</taxon>
        <taxon>Anaerotignum</taxon>
    </lineage>
</organism>
<name>A0A0X1U7I9_ANAPI</name>
<protein>
    <submittedName>
        <fullName evidence="4">DNA-binding transcriptional regulator, PadR family</fullName>
    </submittedName>
    <submittedName>
        <fullName evidence="3">Transcriptional regulator PadR-like family protein</fullName>
    </submittedName>
</protein>
<evidence type="ECO:0000313" key="5">
    <source>
        <dbReference type="Proteomes" id="UP000068026"/>
    </source>
</evidence>
<reference evidence="3 5" key="1">
    <citation type="journal article" date="2016" name="Genome Announc.">
        <title>Complete Genome Sequence of the Amino Acid-Fermenting Clostridium propionicum X2 (DSM 1682).</title>
        <authorList>
            <person name="Poehlein A."/>
            <person name="Schlien K."/>
            <person name="Chowdhury N.P."/>
            <person name="Gottschalk G."/>
            <person name="Buckel W."/>
            <person name="Daniel R."/>
        </authorList>
    </citation>
    <scope>NUCLEOTIDE SEQUENCE [LARGE SCALE GENOMIC DNA]</scope>
    <source>
        <strain evidence="3 5">X2</strain>
    </source>
</reference>
<dbReference type="SUPFAM" id="SSF46785">
    <property type="entry name" value="Winged helix' DNA-binding domain"/>
    <property type="match status" value="1"/>
</dbReference>
<gene>
    <name evidence="3" type="ORF">CPRO_13050</name>
    <name evidence="4" type="ORF">SAMN02745151_01717</name>
</gene>
<dbReference type="EMBL" id="FQUA01000006">
    <property type="protein sequence ID" value="SHE75936.1"/>
    <property type="molecule type" value="Genomic_DNA"/>
</dbReference>
<dbReference type="Pfam" id="PF03551">
    <property type="entry name" value="PadR"/>
    <property type="match status" value="1"/>
</dbReference>